<dbReference type="Gene3D" id="3.10.290.10">
    <property type="entry name" value="RNA-binding S4 domain"/>
    <property type="match status" value="1"/>
</dbReference>
<dbReference type="InterPro" id="IPR002942">
    <property type="entry name" value="S4_RNA-bd"/>
</dbReference>
<name>W4V2L7_9FIRM</name>
<organism evidence="3 4">
    <name type="scientific">Acetivibrio straminisolvens JCM 21531</name>
    <dbReference type="NCBI Taxonomy" id="1294263"/>
    <lineage>
        <taxon>Bacteria</taxon>
        <taxon>Bacillati</taxon>
        <taxon>Bacillota</taxon>
        <taxon>Clostridia</taxon>
        <taxon>Eubacteriales</taxon>
        <taxon>Oscillospiraceae</taxon>
        <taxon>Acetivibrio</taxon>
    </lineage>
</organism>
<dbReference type="PROSITE" id="PS50889">
    <property type="entry name" value="S4"/>
    <property type="match status" value="1"/>
</dbReference>
<dbReference type="SUPFAM" id="SSF55174">
    <property type="entry name" value="Alpha-L RNA-binding motif"/>
    <property type="match status" value="1"/>
</dbReference>
<dbReference type="AlphaFoldDB" id="W4V2L7"/>
<evidence type="ECO:0000256" key="1">
    <source>
        <dbReference type="PROSITE-ProRule" id="PRU00182"/>
    </source>
</evidence>
<dbReference type="Pfam" id="PF01479">
    <property type="entry name" value="S4"/>
    <property type="match status" value="1"/>
</dbReference>
<proteinExistence type="predicted"/>
<feature type="domain" description="RNA-binding S4" evidence="2">
    <location>
        <begin position="1"/>
        <end position="56"/>
    </location>
</feature>
<protein>
    <submittedName>
        <fullName evidence="3">S4-like RNA binding domain protein</fullName>
    </submittedName>
</protein>
<dbReference type="EMBL" id="BAVR01000009">
    <property type="protein sequence ID" value="GAE87720.1"/>
    <property type="molecule type" value="Genomic_DNA"/>
</dbReference>
<evidence type="ECO:0000259" key="2">
    <source>
        <dbReference type="SMART" id="SM00363"/>
    </source>
</evidence>
<dbReference type="RefSeq" id="WP_243467176.1">
    <property type="nucleotide sequence ID" value="NZ_BAVR01000009.1"/>
</dbReference>
<sequence>MASAGFGISRSKIADLIRAERVSVNWETTSSLTKLINEGDTISIRGKGRVVLEKIGNTTKKDRIHVLLKKFI</sequence>
<keyword evidence="1" id="KW-0694">RNA-binding</keyword>
<dbReference type="SMART" id="SM00363">
    <property type="entry name" value="S4"/>
    <property type="match status" value="1"/>
</dbReference>
<comment type="caution">
    <text evidence="3">The sequence shown here is derived from an EMBL/GenBank/DDBJ whole genome shotgun (WGS) entry which is preliminary data.</text>
</comment>
<dbReference type="InterPro" id="IPR036986">
    <property type="entry name" value="S4_RNA-bd_sf"/>
</dbReference>
<dbReference type="GO" id="GO:0003723">
    <property type="term" value="F:RNA binding"/>
    <property type="evidence" value="ECO:0007669"/>
    <property type="project" value="UniProtKB-KW"/>
</dbReference>
<dbReference type="Proteomes" id="UP000019109">
    <property type="component" value="Unassembled WGS sequence"/>
</dbReference>
<accession>W4V2L7</accession>
<evidence type="ECO:0000313" key="4">
    <source>
        <dbReference type="Proteomes" id="UP000019109"/>
    </source>
</evidence>
<dbReference type="STRING" id="1294263.JCM21531_1114"/>
<dbReference type="CDD" id="cd00165">
    <property type="entry name" value="S4"/>
    <property type="match status" value="1"/>
</dbReference>
<reference evidence="3" key="1">
    <citation type="journal article" date="2014" name="Genome Announc.">
        <title>Draft Genome Sequence of Clostridium straminisolvens Strain JCM 21531T, Isolated from a Cellulose-Degrading Bacterial Community.</title>
        <authorList>
            <person name="Yuki M."/>
            <person name="Oshima K."/>
            <person name="Suda W."/>
            <person name="Sakamoto M."/>
            <person name="Kitamura K."/>
            <person name="Iida T."/>
            <person name="Hattori M."/>
            <person name="Ohkuma M."/>
        </authorList>
    </citation>
    <scope>NUCLEOTIDE SEQUENCE [LARGE SCALE GENOMIC DNA]</scope>
    <source>
        <strain evidence="3">JCM 21531</strain>
    </source>
</reference>
<gene>
    <name evidence="3" type="ORF">JCM21531_1114</name>
</gene>
<keyword evidence="4" id="KW-1185">Reference proteome</keyword>
<evidence type="ECO:0000313" key="3">
    <source>
        <dbReference type="EMBL" id="GAE87720.1"/>
    </source>
</evidence>